<keyword evidence="1" id="KW-0812">Transmembrane</keyword>
<name>A0A9P4NE34_9PEZI</name>
<keyword evidence="3" id="KW-1185">Reference proteome</keyword>
<keyword evidence="1" id="KW-0472">Membrane</keyword>
<evidence type="ECO:0000313" key="3">
    <source>
        <dbReference type="Proteomes" id="UP000800235"/>
    </source>
</evidence>
<sequence>MVSVWAHTISCAIISILGCLYLSSYTAFSSMVTACVVLLYVSYSIPVVYKLPTAQLMLTRF</sequence>
<dbReference type="Proteomes" id="UP000800235">
    <property type="component" value="Unassembled WGS sequence"/>
</dbReference>
<protein>
    <submittedName>
        <fullName evidence="2">Uncharacterized protein</fullName>
    </submittedName>
</protein>
<organism evidence="2 3">
    <name type="scientific">Tothia fuscella</name>
    <dbReference type="NCBI Taxonomy" id="1048955"/>
    <lineage>
        <taxon>Eukaryota</taxon>
        <taxon>Fungi</taxon>
        <taxon>Dikarya</taxon>
        <taxon>Ascomycota</taxon>
        <taxon>Pezizomycotina</taxon>
        <taxon>Dothideomycetes</taxon>
        <taxon>Pleosporomycetidae</taxon>
        <taxon>Venturiales</taxon>
        <taxon>Cylindrosympodiaceae</taxon>
        <taxon>Tothia</taxon>
    </lineage>
</organism>
<evidence type="ECO:0000256" key="1">
    <source>
        <dbReference type="SAM" id="Phobius"/>
    </source>
</evidence>
<dbReference type="OrthoDB" id="2417308at2759"/>
<keyword evidence="1" id="KW-1133">Transmembrane helix</keyword>
<reference evidence="2" key="1">
    <citation type="journal article" date="2020" name="Stud. Mycol.">
        <title>101 Dothideomycetes genomes: a test case for predicting lifestyles and emergence of pathogens.</title>
        <authorList>
            <person name="Haridas S."/>
            <person name="Albert R."/>
            <person name="Binder M."/>
            <person name="Bloem J."/>
            <person name="Labutti K."/>
            <person name="Salamov A."/>
            <person name="Andreopoulos B."/>
            <person name="Baker S."/>
            <person name="Barry K."/>
            <person name="Bills G."/>
            <person name="Bluhm B."/>
            <person name="Cannon C."/>
            <person name="Castanera R."/>
            <person name="Culley D."/>
            <person name="Daum C."/>
            <person name="Ezra D."/>
            <person name="Gonzalez J."/>
            <person name="Henrissat B."/>
            <person name="Kuo A."/>
            <person name="Liang C."/>
            <person name="Lipzen A."/>
            <person name="Lutzoni F."/>
            <person name="Magnuson J."/>
            <person name="Mondo S."/>
            <person name="Nolan M."/>
            <person name="Ohm R."/>
            <person name="Pangilinan J."/>
            <person name="Park H.-J."/>
            <person name="Ramirez L."/>
            <person name="Alfaro M."/>
            <person name="Sun H."/>
            <person name="Tritt A."/>
            <person name="Yoshinaga Y."/>
            <person name="Zwiers L.-H."/>
            <person name="Turgeon B."/>
            <person name="Goodwin S."/>
            <person name="Spatafora J."/>
            <person name="Crous P."/>
            <person name="Grigoriev I."/>
        </authorList>
    </citation>
    <scope>NUCLEOTIDE SEQUENCE</scope>
    <source>
        <strain evidence="2">CBS 130266</strain>
    </source>
</reference>
<dbReference type="AlphaFoldDB" id="A0A9P4NE34"/>
<dbReference type="EMBL" id="MU007152">
    <property type="protein sequence ID" value="KAF2416676.1"/>
    <property type="molecule type" value="Genomic_DNA"/>
</dbReference>
<gene>
    <name evidence="2" type="ORF">EJ08DRAFT_98657</name>
</gene>
<evidence type="ECO:0000313" key="2">
    <source>
        <dbReference type="EMBL" id="KAF2416676.1"/>
    </source>
</evidence>
<feature type="transmembrane region" description="Helical" evidence="1">
    <location>
        <begin position="31"/>
        <end position="49"/>
    </location>
</feature>
<proteinExistence type="predicted"/>
<accession>A0A9P4NE34</accession>
<feature type="transmembrane region" description="Helical" evidence="1">
    <location>
        <begin position="6"/>
        <end position="24"/>
    </location>
</feature>
<comment type="caution">
    <text evidence="2">The sequence shown here is derived from an EMBL/GenBank/DDBJ whole genome shotgun (WGS) entry which is preliminary data.</text>
</comment>